<organism evidence="1 2">
    <name type="scientific">Mycobacterium kansasii 662</name>
    <dbReference type="NCBI Taxonomy" id="1299326"/>
    <lineage>
        <taxon>Bacteria</taxon>
        <taxon>Bacillati</taxon>
        <taxon>Actinomycetota</taxon>
        <taxon>Actinomycetes</taxon>
        <taxon>Mycobacteriales</taxon>
        <taxon>Mycobacteriaceae</taxon>
        <taxon>Mycobacterium</taxon>
    </lineage>
</organism>
<sequence length="37" mass="3968">MDRGSWKCMAARFRWPSSPAETEAAAPVSSVARAKSA</sequence>
<name>X7ZCL6_MYCKA</name>
<dbReference type="EMBL" id="JAOA01000005">
    <property type="protein sequence ID" value="EUA17139.1"/>
    <property type="molecule type" value="Genomic_DNA"/>
</dbReference>
<reference evidence="1 2" key="1">
    <citation type="submission" date="2013-12" db="EMBL/GenBank/DDBJ databases">
        <authorList>
            <person name="Brown-Elliot B."/>
            <person name="Wallace R."/>
            <person name="Lenaerts A."/>
            <person name="Ordway D."/>
            <person name="DeGroote M.A."/>
            <person name="Parker T."/>
            <person name="Sizemore C."/>
            <person name="Tallon L.J."/>
            <person name="Sadzewicz L.K."/>
            <person name="Sengamalay N."/>
            <person name="Fraser C.M."/>
            <person name="Hine E."/>
            <person name="Shefchek K.A."/>
            <person name="Das S.P."/>
            <person name="Tettelin H."/>
        </authorList>
    </citation>
    <scope>NUCLEOTIDE SEQUENCE [LARGE SCALE GENOMIC DNA]</scope>
    <source>
        <strain evidence="1 2">662</strain>
    </source>
</reference>
<comment type="caution">
    <text evidence="1">The sequence shown here is derived from an EMBL/GenBank/DDBJ whole genome shotgun (WGS) entry which is preliminary data.</text>
</comment>
<accession>X7ZCL6</accession>
<gene>
    <name evidence="1" type="ORF">I545_3983</name>
</gene>
<protein>
    <submittedName>
        <fullName evidence="1">Uncharacterized protein</fullName>
    </submittedName>
</protein>
<evidence type="ECO:0000313" key="1">
    <source>
        <dbReference type="EMBL" id="EUA17139.1"/>
    </source>
</evidence>
<dbReference type="Proteomes" id="UP000020561">
    <property type="component" value="Unassembled WGS sequence"/>
</dbReference>
<dbReference type="PATRIC" id="fig|1299326.3.peg.3825"/>
<proteinExistence type="predicted"/>
<evidence type="ECO:0000313" key="2">
    <source>
        <dbReference type="Proteomes" id="UP000020561"/>
    </source>
</evidence>
<dbReference type="AlphaFoldDB" id="X7ZCL6"/>